<keyword evidence="1" id="KW-0812">Transmembrane</keyword>
<organism evidence="2 3">
    <name type="scientific">Armillaria gallica</name>
    <name type="common">Bulbous honey fungus</name>
    <name type="synonym">Armillaria bulbosa</name>
    <dbReference type="NCBI Taxonomy" id="47427"/>
    <lineage>
        <taxon>Eukaryota</taxon>
        <taxon>Fungi</taxon>
        <taxon>Dikarya</taxon>
        <taxon>Basidiomycota</taxon>
        <taxon>Agaricomycotina</taxon>
        <taxon>Agaricomycetes</taxon>
        <taxon>Agaricomycetidae</taxon>
        <taxon>Agaricales</taxon>
        <taxon>Marasmiineae</taxon>
        <taxon>Physalacriaceae</taxon>
        <taxon>Armillaria</taxon>
    </lineage>
</organism>
<accession>A0A2H3CPW4</accession>
<keyword evidence="1" id="KW-1133">Transmembrane helix</keyword>
<dbReference type="AlphaFoldDB" id="A0A2H3CPW4"/>
<feature type="transmembrane region" description="Helical" evidence="1">
    <location>
        <begin position="107"/>
        <end position="126"/>
    </location>
</feature>
<keyword evidence="3" id="KW-1185">Reference proteome</keyword>
<sequence>MKEVWCSIVRCTFWGRRASWVAQRMTTLGEGASVVAGNKVVEKLQLSISTGKGEWLILVIGCQRPNHHPALLPAPSSPFQHPAVETAATIAFPSVKDRGGALMTLHVFPMIVVVVLWVTVVVVIGIRSISHLLLPDGSQLLMLHRSHGHWHLQIHCAWVIGPDIDMGSSGSLDGDGAHPHVVVRWRGSLFPSLRIVLMLDIA</sequence>
<name>A0A2H3CPW4_ARMGA</name>
<evidence type="ECO:0000313" key="3">
    <source>
        <dbReference type="Proteomes" id="UP000217790"/>
    </source>
</evidence>
<evidence type="ECO:0000256" key="1">
    <source>
        <dbReference type="SAM" id="Phobius"/>
    </source>
</evidence>
<dbReference type="Proteomes" id="UP000217790">
    <property type="component" value="Unassembled WGS sequence"/>
</dbReference>
<protein>
    <submittedName>
        <fullName evidence="2">Uncharacterized protein</fullName>
    </submittedName>
</protein>
<dbReference type="InParanoid" id="A0A2H3CPW4"/>
<dbReference type="EMBL" id="KZ293693">
    <property type="protein sequence ID" value="PBK85109.1"/>
    <property type="molecule type" value="Genomic_DNA"/>
</dbReference>
<proteinExistence type="predicted"/>
<reference evidence="3" key="1">
    <citation type="journal article" date="2017" name="Nat. Ecol. Evol.">
        <title>Genome expansion and lineage-specific genetic innovations in the forest pathogenic fungi Armillaria.</title>
        <authorList>
            <person name="Sipos G."/>
            <person name="Prasanna A.N."/>
            <person name="Walter M.C."/>
            <person name="O'Connor E."/>
            <person name="Balint B."/>
            <person name="Krizsan K."/>
            <person name="Kiss B."/>
            <person name="Hess J."/>
            <person name="Varga T."/>
            <person name="Slot J."/>
            <person name="Riley R."/>
            <person name="Boka B."/>
            <person name="Rigling D."/>
            <person name="Barry K."/>
            <person name="Lee J."/>
            <person name="Mihaltcheva S."/>
            <person name="LaButti K."/>
            <person name="Lipzen A."/>
            <person name="Waldron R."/>
            <person name="Moloney N.M."/>
            <person name="Sperisen C."/>
            <person name="Kredics L."/>
            <person name="Vagvoelgyi C."/>
            <person name="Patrignani A."/>
            <person name="Fitzpatrick D."/>
            <person name="Nagy I."/>
            <person name="Doyle S."/>
            <person name="Anderson J.B."/>
            <person name="Grigoriev I.V."/>
            <person name="Gueldener U."/>
            <person name="Muensterkoetter M."/>
            <person name="Nagy L.G."/>
        </authorList>
    </citation>
    <scope>NUCLEOTIDE SEQUENCE [LARGE SCALE GENOMIC DNA]</scope>
    <source>
        <strain evidence="3">Ar21-2</strain>
    </source>
</reference>
<evidence type="ECO:0000313" key="2">
    <source>
        <dbReference type="EMBL" id="PBK85109.1"/>
    </source>
</evidence>
<gene>
    <name evidence="2" type="ORF">ARMGADRAFT_1036605</name>
</gene>
<keyword evidence="1" id="KW-0472">Membrane</keyword>